<dbReference type="STRING" id="933084.A0A067QBB5"/>
<feature type="region of interest" description="Disordered" evidence="1">
    <location>
        <begin position="156"/>
        <end position="270"/>
    </location>
</feature>
<dbReference type="SUPFAM" id="SSF56784">
    <property type="entry name" value="HAD-like"/>
    <property type="match status" value="1"/>
</dbReference>
<dbReference type="FunFam" id="3.40.50.1000:FF:000270">
    <property type="entry name" value="Nuclear envelope-endoplasmic reticulum network protein"/>
    <property type="match status" value="1"/>
</dbReference>
<dbReference type="OrthoDB" id="277011at2759"/>
<feature type="compositionally biased region" description="Pro residues" evidence="1">
    <location>
        <begin position="178"/>
        <end position="202"/>
    </location>
</feature>
<proteinExistence type="predicted"/>
<accession>A0A067QBB5</accession>
<dbReference type="InterPro" id="IPR036412">
    <property type="entry name" value="HAD-like_sf"/>
</dbReference>
<dbReference type="InterPro" id="IPR023214">
    <property type="entry name" value="HAD_sf"/>
</dbReference>
<feature type="region of interest" description="Disordered" evidence="1">
    <location>
        <begin position="89"/>
        <end position="113"/>
    </location>
</feature>
<dbReference type="EMBL" id="KL197709">
    <property type="protein sequence ID" value="KDQ64274.1"/>
    <property type="molecule type" value="Genomic_DNA"/>
</dbReference>
<dbReference type="PANTHER" id="PTHR12210">
    <property type="entry name" value="DULLARD PROTEIN PHOSPHATASE"/>
    <property type="match status" value="1"/>
</dbReference>
<dbReference type="Proteomes" id="UP000027265">
    <property type="component" value="Unassembled WGS sequence"/>
</dbReference>
<gene>
    <name evidence="3" type="ORF">JAAARDRAFT_27896</name>
</gene>
<dbReference type="InterPro" id="IPR011948">
    <property type="entry name" value="Dullard_phosphatase"/>
</dbReference>
<dbReference type="InterPro" id="IPR050365">
    <property type="entry name" value="TIM50"/>
</dbReference>
<sequence>MNSLTYLSRQFDVLASPRAPPSTPTTESPPNLVYDPTSDRRGEYQLKRVRTSVALGLPPGYHHLPHTPKRSMSLPPGIVFAHSPVASLPPPPASARRHSVSVSGTAIRPKHPSDTTSALRRVFFIRVFLILWNSLAALWTSITRRGIVRTQHEVAVEEGAETDEKDSEDESRDEKIVLPPPTSEPSPALPPPPAPLHPPTTPSIPSSSPNTQHPAMPRFISEVDPQPHIDSQSEMATSPQTPLPPSLPPSRSSTTTPTTPESTQHPPARKAPVFLPKTLVLDLDETLIHSTSRPIHQARSGWSLFGLGGLFGRRDKSAGKIVEVVLGGKSTLYHVYKRPYVDYFLRKVSGWYTLVIFTASMQEYADPVIDWLDAGRGILVRRLFRESCTQLPNGTYLKDLSVVEQDLATVCLVDNSPISYWINEANGIPIEGWTQDPHDEALLDLLPVLDSLRFTSDVRRVLGIRGFS</sequence>
<dbReference type="InterPro" id="IPR004274">
    <property type="entry name" value="FCP1_dom"/>
</dbReference>
<evidence type="ECO:0000256" key="1">
    <source>
        <dbReference type="SAM" id="MobiDB-lite"/>
    </source>
</evidence>
<feature type="domain" description="FCP1 homology" evidence="2">
    <location>
        <begin position="272"/>
        <end position="452"/>
    </location>
</feature>
<dbReference type="PROSITE" id="PS50969">
    <property type="entry name" value="FCP1"/>
    <property type="match status" value="1"/>
</dbReference>
<dbReference type="Gene3D" id="3.40.50.1000">
    <property type="entry name" value="HAD superfamily/HAD-like"/>
    <property type="match status" value="1"/>
</dbReference>
<feature type="compositionally biased region" description="Acidic residues" evidence="1">
    <location>
        <begin position="156"/>
        <end position="171"/>
    </location>
</feature>
<feature type="region of interest" description="Disordered" evidence="1">
    <location>
        <begin position="14"/>
        <end position="41"/>
    </location>
</feature>
<protein>
    <recommendedName>
        <fullName evidence="2">FCP1 homology domain-containing protein</fullName>
    </recommendedName>
</protein>
<reference evidence="4" key="1">
    <citation type="journal article" date="2014" name="Proc. Natl. Acad. Sci. U.S.A.">
        <title>Extensive sampling of basidiomycete genomes demonstrates inadequacy of the white-rot/brown-rot paradigm for wood decay fungi.</title>
        <authorList>
            <person name="Riley R."/>
            <person name="Salamov A.A."/>
            <person name="Brown D.W."/>
            <person name="Nagy L.G."/>
            <person name="Floudas D."/>
            <person name="Held B.W."/>
            <person name="Levasseur A."/>
            <person name="Lombard V."/>
            <person name="Morin E."/>
            <person name="Otillar R."/>
            <person name="Lindquist E.A."/>
            <person name="Sun H."/>
            <person name="LaButti K.M."/>
            <person name="Schmutz J."/>
            <person name="Jabbour D."/>
            <person name="Luo H."/>
            <person name="Baker S.E."/>
            <person name="Pisabarro A.G."/>
            <person name="Walton J.D."/>
            <person name="Blanchette R.A."/>
            <person name="Henrissat B."/>
            <person name="Martin F."/>
            <person name="Cullen D."/>
            <person name="Hibbett D.S."/>
            <person name="Grigoriev I.V."/>
        </authorList>
    </citation>
    <scope>NUCLEOTIDE SEQUENCE [LARGE SCALE GENOMIC DNA]</scope>
    <source>
        <strain evidence="4">MUCL 33604</strain>
    </source>
</reference>
<dbReference type="SMART" id="SM00577">
    <property type="entry name" value="CPDc"/>
    <property type="match status" value="1"/>
</dbReference>
<keyword evidence="4" id="KW-1185">Reference proteome</keyword>
<dbReference type="CDD" id="cd07521">
    <property type="entry name" value="HAD_FCP1-like"/>
    <property type="match status" value="1"/>
</dbReference>
<dbReference type="InParanoid" id="A0A067QBB5"/>
<dbReference type="AlphaFoldDB" id="A0A067QBB5"/>
<evidence type="ECO:0000259" key="2">
    <source>
        <dbReference type="PROSITE" id="PS50969"/>
    </source>
</evidence>
<dbReference type="GO" id="GO:0016791">
    <property type="term" value="F:phosphatase activity"/>
    <property type="evidence" value="ECO:0007669"/>
    <property type="project" value="InterPro"/>
</dbReference>
<feature type="compositionally biased region" description="Low complexity" evidence="1">
    <location>
        <begin position="249"/>
        <end position="266"/>
    </location>
</feature>
<organism evidence="3 4">
    <name type="scientific">Jaapia argillacea MUCL 33604</name>
    <dbReference type="NCBI Taxonomy" id="933084"/>
    <lineage>
        <taxon>Eukaryota</taxon>
        <taxon>Fungi</taxon>
        <taxon>Dikarya</taxon>
        <taxon>Basidiomycota</taxon>
        <taxon>Agaricomycotina</taxon>
        <taxon>Agaricomycetes</taxon>
        <taxon>Agaricomycetidae</taxon>
        <taxon>Jaapiales</taxon>
        <taxon>Jaapiaceae</taxon>
        <taxon>Jaapia</taxon>
    </lineage>
</organism>
<dbReference type="Pfam" id="PF03031">
    <property type="entry name" value="NIF"/>
    <property type="match status" value="1"/>
</dbReference>
<dbReference type="HOGENOM" id="CLU_020262_5_1_1"/>
<dbReference type="NCBIfam" id="TIGR02251">
    <property type="entry name" value="HIF-SF_euk"/>
    <property type="match status" value="1"/>
</dbReference>
<name>A0A067QBB5_9AGAM</name>
<evidence type="ECO:0000313" key="3">
    <source>
        <dbReference type="EMBL" id="KDQ64274.1"/>
    </source>
</evidence>
<evidence type="ECO:0000313" key="4">
    <source>
        <dbReference type="Proteomes" id="UP000027265"/>
    </source>
</evidence>